<keyword evidence="2" id="KW-1185">Reference proteome</keyword>
<evidence type="ECO:0000313" key="1">
    <source>
        <dbReference type="EMBL" id="KIK52920.1"/>
    </source>
</evidence>
<proteinExistence type="predicted"/>
<name>A0A0D0ARC7_9AGAR</name>
<dbReference type="Proteomes" id="UP000053593">
    <property type="component" value="Unassembled WGS sequence"/>
</dbReference>
<dbReference type="HOGENOM" id="CLU_1321030_0_0_1"/>
<organism evidence="1 2">
    <name type="scientific">Collybiopsis luxurians FD-317 M1</name>
    <dbReference type="NCBI Taxonomy" id="944289"/>
    <lineage>
        <taxon>Eukaryota</taxon>
        <taxon>Fungi</taxon>
        <taxon>Dikarya</taxon>
        <taxon>Basidiomycota</taxon>
        <taxon>Agaricomycotina</taxon>
        <taxon>Agaricomycetes</taxon>
        <taxon>Agaricomycetidae</taxon>
        <taxon>Agaricales</taxon>
        <taxon>Marasmiineae</taxon>
        <taxon>Omphalotaceae</taxon>
        <taxon>Collybiopsis</taxon>
        <taxon>Collybiopsis luxurians</taxon>
    </lineage>
</organism>
<sequence length="208" mass="24321">MSDTVLQMFYCRYFARYPIPPISNDMLQGYNWTLVDAEKIADACWTKEKIIIEKTKEELREWLYTNFPEGISLESALEQVPQLDVIPALDEYTNLFMKDLRAAEVGDLPCEFLDYKPLKSDTYSIRYTFKYADACSDEPKEEGDKGVECDRVVKEKRVHQQAVNSTAQKNPSQRRSLRVQFNSDHREVESISEHNAHRERELITQLLL</sequence>
<evidence type="ECO:0000313" key="2">
    <source>
        <dbReference type="Proteomes" id="UP000053593"/>
    </source>
</evidence>
<reference evidence="1 2" key="1">
    <citation type="submission" date="2014-04" db="EMBL/GenBank/DDBJ databases">
        <title>Evolutionary Origins and Diversification of the Mycorrhizal Mutualists.</title>
        <authorList>
            <consortium name="DOE Joint Genome Institute"/>
            <consortium name="Mycorrhizal Genomics Consortium"/>
            <person name="Kohler A."/>
            <person name="Kuo A."/>
            <person name="Nagy L.G."/>
            <person name="Floudas D."/>
            <person name="Copeland A."/>
            <person name="Barry K.W."/>
            <person name="Cichocki N."/>
            <person name="Veneault-Fourrey C."/>
            <person name="LaButti K."/>
            <person name="Lindquist E.A."/>
            <person name="Lipzen A."/>
            <person name="Lundell T."/>
            <person name="Morin E."/>
            <person name="Murat C."/>
            <person name="Riley R."/>
            <person name="Ohm R."/>
            <person name="Sun H."/>
            <person name="Tunlid A."/>
            <person name="Henrissat B."/>
            <person name="Grigoriev I.V."/>
            <person name="Hibbett D.S."/>
            <person name="Martin F."/>
        </authorList>
    </citation>
    <scope>NUCLEOTIDE SEQUENCE [LARGE SCALE GENOMIC DNA]</scope>
    <source>
        <strain evidence="1 2">FD-317 M1</strain>
    </source>
</reference>
<accession>A0A0D0ARC7</accession>
<dbReference type="AlphaFoldDB" id="A0A0D0ARC7"/>
<dbReference type="EMBL" id="KN834836">
    <property type="protein sequence ID" value="KIK52920.1"/>
    <property type="molecule type" value="Genomic_DNA"/>
</dbReference>
<protein>
    <submittedName>
        <fullName evidence="1">Uncharacterized protein</fullName>
    </submittedName>
</protein>
<gene>
    <name evidence="1" type="ORF">GYMLUDRAFT_64028</name>
</gene>